<dbReference type="RefSeq" id="WP_184700198.1">
    <property type="nucleotide sequence ID" value="NZ_BAABEG010000005.1"/>
</dbReference>
<evidence type="ECO:0000259" key="2">
    <source>
        <dbReference type="Pfam" id="PF00857"/>
    </source>
</evidence>
<dbReference type="InterPro" id="IPR036380">
    <property type="entry name" value="Isochorismatase-like_sf"/>
</dbReference>
<name>A0A7X0F9Z5_9HYPH</name>
<reference evidence="3 4" key="1">
    <citation type="submission" date="2020-08" db="EMBL/GenBank/DDBJ databases">
        <title>Genomic Encyclopedia of Type Strains, Phase IV (KMG-IV): sequencing the most valuable type-strain genomes for metagenomic binning, comparative biology and taxonomic classification.</title>
        <authorList>
            <person name="Goeker M."/>
        </authorList>
    </citation>
    <scope>NUCLEOTIDE SEQUENCE [LARGE SCALE GENOMIC DNA]</scope>
    <source>
        <strain evidence="3 4">DSM 7051</strain>
    </source>
</reference>
<dbReference type="Pfam" id="PF00857">
    <property type="entry name" value="Isochorismatase"/>
    <property type="match status" value="1"/>
</dbReference>
<dbReference type="SUPFAM" id="SSF52499">
    <property type="entry name" value="Isochorismatase-like hydrolases"/>
    <property type="match status" value="1"/>
</dbReference>
<evidence type="ECO:0000256" key="1">
    <source>
        <dbReference type="ARBA" id="ARBA00022801"/>
    </source>
</evidence>
<keyword evidence="1" id="KW-0378">Hydrolase</keyword>
<dbReference type="GO" id="GO:0016787">
    <property type="term" value="F:hydrolase activity"/>
    <property type="evidence" value="ECO:0007669"/>
    <property type="project" value="UniProtKB-KW"/>
</dbReference>
<dbReference type="EMBL" id="JACHOU010000009">
    <property type="protein sequence ID" value="MBB6355805.1"/>
    <property type="molecule type" value="Genomic_DNA"/>
</dbReference>
<proteinExistence type="predicted"/>
<dbReference type="AlphaFoldDB" id="A0A7X0F9Z5"/>
<evidence type="ECO:0000313" key="4">
    <source>
        <dbReference type="Proteomes" id="UP000536262"/>
    </source>
</evidence>
<evidence type="ECO:0000313" key="3">
    <source>
        <dbReference type="EMBL" id="MBB6355805.1"/>
    </source>
</evidence>
<dbReference type="Gene3D" id="3.40.50.850">
    <property type="entry name" value="Isochorismatase-like"/>
    <property type="match status" value="1"/>
</dbReference>
<sequence>MSKRAVIVVDLQKDYLSSGRFALDGIEQAVSNAAKVAAAARAAGVKVINVRHENPVGAPFFEAGAEGSEIIPEMTPLPDETVVTKHHPNSFRDTALKSVLDADGITELVIVGAMSHMCIDATSRAAVDLGFGVTVVSDACATRNLEFGGKTVAASDVHAAYMSALAFAYAEVKNTDELVLS</sequence>
<accession>A0A7X0F9Z5</accession>
<dbReference type="Proteomes" id="UP000536262">
    <property type="component" value="Unassembled WGS sequence"/>
</dbReference>
<dbReference type="PANTHER" id="PTHR43540">
    <property type="entry name" value="PEROXYUREIDOACRYLATE/UREIDOACRYLATE AMIDOHYDROLASE-RELATED"/>
    <property type="match status" value="1"/>
</dbReference>
<keyword evidence="4" id="KW-1185">Reference proteome</keyword>
<feature type="domain" description="Isochorismatase-like" evidence="2">
    <location>
        <begin position="5"/>
        <end position="147"/>
    </location>
</feature>
<gene>
    <name evidence="3" type="ORF">GGR00_003610</name>
</gene>
<comment type="caution">
    <text evidence="3">The sequence shown here is derived from an EMBL/GenBank/DDBJ whole genome shotgun (WGS) entry which is preliminary data.</text>
</comment>
<dbReference type="CDD" id="cd01014">
    <property type="entry name" value="nicotinamidase_related"/>
    <property type="match status" value="1"/>
</dbReference>
<dbReference type="InterPro" id="IPR050272">
    <property type="entry name" value="Isochorismatase-like_hydrls"/>
</dbReference>
<organism evidence="3 4">
    <name type="scientific">Aminobacter aganoensis</name>
    <dbReference type="NCBI Taxonomy" id="83264"/>
    <lineage>
        <taxon>Bacteria</taxon>
        <taxon>Pseudomonadati</taxon>
        <taxon>Pseudomonadota</taxon>
        <taxon>Alphaproteobacteria</taxon>
        <taxon>Hyphomicrobiales</taxon>
        <taxon>Phyllobacteriaceae</taxon>
        <taxon>Aminobacter</taxon>
    </lineage>
</organism>
<dbReference type="InterPro" id="IPR000868">
    <property type="entry name" value="Isochorismatase-like_dom"/>
</dbReference>
<protein>
    <submittedName>
        <fullName evidence="3">Nicotinamidase-related amidase</fullName>
    </submittedName>
</protein>